<comment type="caution">
    <text evidence="1">The sequence shown here is derived from an EMBL/GenBank/DDBJ whole genome shotgun (WGS) entry which is preliminary data.</text>
</comment>
<feature type="non-terminal residue" evidence="1">
    <location>
        <position position="1"/>
    </location>
</feature>
<name>A0A8S3G0L7_9BILA</name>
<feature type="non-terminal residue" evidence="1">
    <location>
        <position position="19"/>
    </location>
</feature>
<accession>A0A8S3G0L7</accession>
<proteinExistence type="predicted"/>
<evidence type="ECO:0000313" key="1">
    <source>
        <dbReference type="EMBL" id="CAF5142682.1"/>
    </source>
</evidence>
<organism evidence="1 2">
    <name type="scientific">Rotaria magnacalcarata</name>
    <dbReference type="NCBI Taxonomy" id="392030"/>
    <lineage>
        <taxon>Eukaryota</taxon>
        <taxon>Metazoa</taxon>
        <taxon>Spiralia</taxon>
        <taxon>Gnathifera</taxon>
        <taxon>Rotifera</taxon>
        <taxon>Eurotatoria</taxon>
        <taxon>Bdelloidea</taxon>
        <taxon>Philodinida</taxon>
        <taxon>Philodinidae</taxon>
        <taxon>Rotaria</taxon>
    </lineage>
</organism>
<dbReference type="EMBL" id="CAJOBJ010279915">
    <property type="protein sequence ID" value="CAF5142682.1"/>
    <property type="molecule type" value="Genomic_DNA"/>
</dbReference>
<dbReference type="Proteomes" id="UP000681720">
    <property type="component" value="Unassembled WGS sequence"/>
</dbReference>
<protein>
    <submittedName>
        <fullName evidence="1">Uncharacterized protein</fullName>
    </submittedName>
</protein>
<evidence type="ECO:0000313" key="2">
    <source>
        <dbReference type="Proteomes" id="UP000681720"/>
    </source>
</evidence>
<reference evidence="1" key="1">
    <citation type="submission" date="2021-02" db="EMBL/GenBank/DDBJ databases">
        <authorList>
            <person name="Nowell W R."/>
        </authorList>
    </citation>
    <scope>NUCLEOTIDE SEQUENCE</scope>
</reference>
<dbReference type="AlphaFoldDB" id="A0A8S3G0L7"/>
<sequence>IGRTTSTTAELIEQLLQQQ</sequence>
<gene>
    <name evidence="1" type="ORF">GIL414_LOCUS64574</name>
</gene>